<dbReference type="EC" id="3.6.1.11" evidence="2"/>
<evidence type="ECO:0000256" key="1">
    <source>
        <dbReference type="ARBA" id="ARBA00007125"/>
    </source>
</evidence>
<feature type="compositionally biased region" description="Basic and acidic residues" evidence="5">
    <location>
        <begin position="8"/>
        <end position="21"/>
    </location>
</feature>
<dbReference type="Proteomes" id="UP000245137">
    <property type="component" value="Unassembled WGS sequence"/>
</dbReference>
<evidence type="ECO:0000259" key="6">
    <source>
        <dbReference type="Pfam" id="PF02541"/>
    </source>
</evidence>
<dbReference type="InterPro" id="IPR022371">
    <property type="entry name" value="Exopolyphosphatase"/>
</dbReference>
<dbReference type="Pfam" id="PF02541">
    <property type="entry name" value="Ppx-GppA"/>
    <property type="match status" value="1"/>
</dbReference>
<comment type="caution">
    <text evidence="8">The sequence shown here is derived from an EMBL/GenBank/DDBJ whole genome shotgun (WGS) entry which is preliminary data.</text>
</comment>
<evidence type="ECO:0000256" key="5">
    <source>
        <dbReference type="SAM" id="MobiDB-lite"/>
    </source>
</evidence>
<evidence type="ECO:0000256" key="4">
    <source>
        <dbReference type="ARBA" id="ARBA00047607"/>
    </source>
</evidence>
<evidence type="ECO:0000313" key="8">
    <source>
        <dbReference type="EMBL" id="PWB92984.1"/>
    </source>
</evidence>
<dbReference type="GO" id="GO:0004309">
    <property type="term" value="F:exopolyphosphatase activity"/>
    <property type="evidence" value="ECO:0007669"/>
    <property type="project" value="UniProtKB-EC"/>
</dbReference>
<feature type="domain" description="Exopolyphosphatase C-terminal" evidence="7">
    <location>
        <begin position="336"/>
        <end position="516"/>
    </location>
</feature>
<accession>A0A2U1SMZ4</accession>
<evidence type="ECO:0000256" key="3">
    <source>
        <dbReference type="ARBA" id="ARBA00022801"/>
    </source>
</evidence>
<dbReference type="Gene3D" id="1.10.3210.10">
    <property type="entry name" value="Hypothetical protein af1432"/>
    <property type="match status" value="1"/>
</dbReference>
<dbReference type="InterPro" id="IPR050273">
    <property type="entry name" value="GppA/Ppx_hydrolase"/>
</dbReference>
<protein>
    <recommendedName>
        <fullName evidence="2">exopolyphosphatase</fullName>
        <ecNumber evidence="2">3.6.1.11</ecNumber>
    </recommendedName>
</protein>
<dbReference type="RefSeq" id="WP_108918151.1">
    <property type="nucleotide sequence ID" value="NZ_BGJY01000007.1"/>
</dbReference>
<dbReference type="PANTHER" id="PTHR30005">
    <property type="entry name" value="EXOPOLYPHOSPHATASE"/>
    <property type="match status" value="1"/>
</dbReference>
<keyword evidence="3" id="KW-0378">Hydrolase</keyword>
<dbReference type="PANTHER" id="PTHR30005:SF0">
    <property type="entry name" value="RETROGRADE REGULATION PROTEIN 2"/>
    <property type="match status" value="1"/>
</dbReference>
<dbReference type="Gene3D" id="3.30.420.40">
    <property type="match status" value="1"/>
</dbReference>
<dbReference type="CDD" id="cd24052">
    <property type="entry name" value="ASKHA_NBD_HpPPX-GppA-like"/>
    <property type="match status" value="1"/>
</dbReference>
<organism evidence="8 9">
    <name type="scientific">Methylosinus sporium</name>
    <dbReference type="NCBI Taxonomy" id="428"/>
    <lineage>
        <taxon>Bacteria</taxon>
        <taxon>Pseudomonadati</taxon>
        <taxon>Pseudomonadota</taxon>
        <taxon>Alphaproteobacteria</taxon>
        <taxon>Hyphomicrobiales</taxon>
        <taxon>Methylocystaceae</taxon>
        <taxon>Methylosinus</taxon>
    </lineage>
</organism>
<feature type="region of interest" description="Disordered" evidence="5">
    <location>
        <begin position="1"/>
        <end position="24"/>
    </location>
</feature>
<dbReference type="InterPro" id="IPR003695">
    <property type="entry name" value="Ppx_GppA_N"/>
</dbReference>
<name>A0A2U1SMZ4_METSR</name>
<evidence type="ECO:0000259" key="7">
    <source>
        <dbReference type="Pfam" id="PF21697"/>
    </source>
</evidence>
<dbReference type="Pfam" id="PF21697">
    <property type="entry name" value="Ppx_C"/>
    <property type="match status" value="1"/>
</dbReference>
<evidence type="ECO:0000313" key="9">
    <source>
        <dbReference type="Proteomes" id="UP000245137"/>
    </source>
</evidence>
<dbReference type="SUPFAM" id="SSF109604">
    <property type="entry name" value="HD-domain/PDEase-like"/>
    <property type="match status" value="1"/>
</dbReference>
<dbReference type="NCBIfam" id="TIGR03706">
    <property type="entry name" value="exo_poly_only"/>
    <property type="match status" value="1"/>
</dbReference>
<feature type="domain" description="Ppx/GppA phosphatase N-terminal" evidence="6">
    <location>
        <begin position="55"/>
        <end position="326"/>
    </location>
</feature>
<sequence>MASLSRNGVRDRSSSRARSDAVETEAGALSRAQRPVAIVDIGSNSVRLVAYVGLHRALTPIFNEKAMCGLGRGVVTTGRLPEDAIRKALQALRRFRALCEIMEIDDIEVIATAAARDAVNGAAFLTAASEAIGREISLLSGRREAELSALGVISAIHEPDGVVGDLGGGSLELIDLHGGAMGEGVTLPLGGLALMDAASRSTRQAARIARKAIEDALPLQRLKGRAFYAVGGTWRALARLHMRQRNYPLDMMHNYRIPTSDAAEFASLLERVDSEALADIAAVSTARRPLLAYGAIVLDEVIRKARPKEIVISAAGVREGLLYERLTPAERAADPLVAAARELERAMARAPGYGDDLIAWTDALFSSSGLQETEEEVRLRHAACFLSDVSWRAHPDYRANQAMNVIANSAFVAVDHPGRAFLALVAVLRHAGPDSEGALPVRGLMSPRLLERARVLSAALRVGYLLSAAMPGVLPLTPLVASDGRLILSLPGEFADLVSERLASRCKALGRLIGAEAVIEATASVV</sequence>
<comment type="similarity">
    <text evidence="1">Belongs to the GppA/Ppx family.</text>
</comment>
<dbReference type="OrthoDB" id="3698573at2"/>
<reference evidence="8 9" key="1">
    <citation type="journal article" date="2018" name="Appl. Microbiol. Biotechnol.">
        <title>Co-cultivation of the strictly anaerobic methanogen Methanosarcina barkeri with aerobic methanotrophs in an oxygen-limited membrane bioreactor.</title>
        <authorList>
            <person name="In 't Zandt M.H."/>
            <person name="van den Bosch T.J.M."/>
            <person name="Rijkers R."/>
            <person name="van Kessel M.A.H.J."/>
            <person name="Jetten M.S.M."/>
            <person name="Welte C.U."/>
        </authorList>
    </citation>
    <scope>NUCLEOTIDE SEQUENCE [LARGE SCALE GENOMIC DNA]</scope>
    <source>
        <strain evidence="8 9">DSM 17706</strain>
    </source>
</reference>
<evidence type="ECO:0000256" key="2">
    <source>
        <dbReference type="ARBA" id="ARBA00012451"/>
    </source>
</evidence>
<dbReference type="EMBL" id="PUIV01000031">
    <property type="protein sequence ID" value="PWB92984.1"/>
    <property type="molecule type" value="Genomic_DNA"/>
</dbReference>
<dbReference type="GO" id="GO:0006793">
    <property type="term" value="P:phosphorus metabolic process"/>
    <property type="evidence" value="ECO:0007669"/>
    <property type="project" value="InterPro"/>
</dbReference>
<comment type="catalytic activity">
    <reaction evidence="4">
        <text>[phosphate](n) + H2O = [phosphate](n-1) + phosphate + H(+)</text>
        <dbReference type="Rhea" id="RHEA:21528"/>
        <dbReference type="Rhea" id="RHEA-COMP:9859"/>
        <dbReference type="Rhea" id="RHEA-COMP:14279"/>
        <dbReference type="ChEBI" id="CHEBI:15377"/>
        <dbReference type="ChEBI" id="CHEBI:15378"/>
        <dbReference type="ChEBI" id="CHEBI:16838"/>
        <dbReference type="ChEBI" id="CHEBI:43474"/>
        <dbReference type="EC" id="3.6.1.11"/>
    </reaction>
</comment>
<dbReference type="InterPro" id="IPR043129">
    <property type="entry name" value="ATPase_NBD"/>
</dbReference>
<dbReference type="Gene3D" id="3.30.420.150">
    <property type="entry name" value="Exopolyphosphatase. Domain 2"/>
    <property type="match status" value="1"/>
</dbReference>
<dbReference type="SUPFAM" id="SSF53067">
    <property type="entry name" value="Actin-like ATPase domain"/>
    <property type="match status" value="2"/>
</dbReference>
<dbReference type="AlphaFoldDB" id="A0A2U1SMZ4"/>
<proteinExistence type="inferred from homology"/>
<keyword evidence="9" id="KW-1185">Reference proteome</keyword>
<dbReference type="InterPro" id="IPR048951">
    <property type="entry name" value="Ppx_C"/>
</dbReference>
<gene>
    <name evidence="8" type="primary">ppx</name>
    <name evidence="8" type="ORF">C5689_15435</name>
</gene>